<evidence type="ECO:0000313" key="5">
    <source>
        <dbReference type="Proteomes" id="UP000738349"/>
    </source>
</evidence>
<dbReference type="PANTHER" id="PTHR12286:SF5">
    <property type="entry name" value="SACCHAROPINE DEHYDROGENASE-LIKE OXIDOREDUCTASE"/>
    <property type="match status" value="1"/>
</dbReference>
<dbReference type="GO" id="GO:0005886">
    <property type="term" value="C:plasma membrane"/>
    <property type="evidence" value="ECO:0007669"/>
    <property type="project" value="TreeGrafter"/>
</dbReference>
<keyword evidence="5" id="KW-1185">Reference proteome</keyword>
<dbReference type="InterPro" id="IPR005097">
    <property type="entry name" value="Sacchrp_dh_NADP-bd"/>
</dbReference>
<dbReference type="PANTHER" id="PTHR12286">
    <property type="entry name" value="SACCHAROPINE DEHYDROGENASE-LIKE OXIDOREDUCTASE"/>
    <property type="match status" value="1"/>
</dbReference>
<evidence type="ECO:0000259" key="3">
    <source>
        <dbReference type="Pfam" id="PF03435"/>
    </source>
</evidence>
<dbReference type="Pfam" id="PF03435">
    <property type="entry name" value="Sacchrp_dh_NADP"/>
    <property type="match status" value="1"/>
</dbReference>
<proteinExistence type="inferred from homology"/>
<dbReference type="SUPFAM" id="SSF51735">
    <property type="entry name" value="NAD(P)-binding Rossmann-fold domains"/>
    <property type="match status" value="1"/>
</dbReference>
<organism evidence="4 5">
    <name type="scientific">Dactylonectria macrodidyma</name>
    <dbReference type="NCBI Taxonomy" id="307937"/>
    <lineage>
        <taxon>Eukaryota</taxon>
        <taxon>Fungi</taxon>
        <taxon>Dikarya</taxon>
        <taxon>Ascomycota</taxon>
        <taxon>Pezizomycotina</taxon>
        <taxon>Sordariomycetes</taxon>
        <taxon>Hypocreomycetidae</taxon>
        <taxon>Hypocreales</taxon>
        <taxon>Nectriaceae</taxon>
        <taxon>Dactylonectria</taxon>
    </lineage>
</organism>
<evidence type="ECO:0000256" key="1">
    <source>
        <dbReference type="ARBA" id="ARBA00038048"/>
    </source>
</evidence>
<sequence>MAVTPPPQYEVVLFGATGFTGKLCAEYIYRKLPNDLRWAVAGRSQDKLTSVLDTLRSKDDSRALPAIEVCGLGADQAHELAQKAKVVISTVGPYQSYGESMFQACAETGTHYLDCTGETPWIVDMIAKYEAIAKRTGAIMIPSCGFDSVPSDISAFVVVNHIRTKLSSHTAKVDSSLHEIKGRASGGTVRSAINAFDLYSLPELFKRMAPFSLSPRHPARSYQQKSSFAAKIFGLHHISGLGWMAINPQGLIDRCYVNRSWGLVADSEPATYGENFDFHAWIRMSGPIRAMLWHFTLVISLMLFCVSPIRWLVTRFCFKSGDGPNESFRQKCSFEYRTSGIADNAQGQQVIGRLMFNGDPYLFTALCLGEVALLLSRDASTLTRLQGGGILTTAQLGSTFLDRLEKNGVQIEIQEVI</sequence>
<dbReference type="AlphaFoldDB" id="A0A9P9DNB6"/>
<gene>
    <name evidence="4" type="ORF">EDB81DRAFT_666311</name>
</gene>
<dbReference type="InterPro" id="IPR051276">
    <property type="entry name" value="Saccharopine_DH-like_oxidrdct"/>
</dbReference>
<feature type="domain" description="Saccharopine dehydrogenase NADP binding" evidence="3">
    <location>
        <begin position="11"/>
        <end position="140"/>
    </location>
</feature>
<protein>
    <submittedName>
        <fullName evidence="4">Saccharopine dehydrogenase-domain-containing protein</fullName>
    </submittedName>
</protein>
<name>A0A9P9DNB6_9HYPO</name>
<dbReference type="Gene3D" id="3.40.50.720">
    <property type="entry name" value="NAD(P)-binding Rossmann-like Domain"/>
    <property type="match status" value="1"/>
</dbReference>
<accession>A0A9P9DNB6</accession>
<comment type="caution">
    <text evidence="4">The sequence shown here is derived from an EMBL/GenBank/DDBJ whole genome shotgun (WGS) entry which is preliminary data.</text>
</comment>
<dbReference type="GO" id="GO:0009247">
    <property type="term" value="P:glycolipid biosynthetic process"/>
    <property type="evidence" value="ECO:0007669"/>
    <property type="project" value="TreeGrafter"/>
</dbReference>
<dbReference type="GO" id="GO:0005811">
    <property type="term" value="C:lipid droplet"/>
    <property type="evidence" value="ECO:0007669"/>
    <property type="project" value="TreeGrafter"/>
</dbReference>
<dbReference type="Proteomes" id="UP000738349">
    <property type="component" value="Unassembled WGS sequence"/>
</dbReference>
<keyword evidence="2" id="KW-1133">Transmembrane helix</keyword>
<feature type="transmembrane region" description="Helical" evidence="2">
    <location>
        <begin position="291"/>
        <end position="313"/>
    </location>
</feature>
<evidence type="ECO:0000313" key="4">
    <source>
        <dbReference type="EMBL" id="KAH7121661.1"/>
    </source>
</evidence>
<dbReference type="GO" id="GO:0005739">
    <property type="term" value="C:mitochondrion"/>
    <property type="evidence" value="ECO:0007669"/>
    <property type="project" value="TreeGrafter"/>
</dbReference>
<keyword evidence="2" id="KW-0472">Membrane</keyword>
<keyword evidence="2" id="KW-0812">Transmembrane</keyword>
<dbReference type="OrthoDB" id="10268090at2759"/>
<dbReference type="EMBL" id="JAGMUV010000024">
    <property type="protein sequence ID" value="KAH7121661.1"/>
    <property type="molecule type" value="Genomic_DNA"/>
</dbReference>
<reference evidence="4" key="1">
    <citation type="journal article" date="2021" name="Nat. Commun.">
        <title>Genetic determinants of endophytism in the Arabidopsis root mycobiome.</title>
        <authorList>
            <person name="Mesny F."/>
            <person name="Miyauchi S."/>
            <person name="Thiergart T."/>
            <person name="Pickel B."/>
            <person name="Atanasova L."/>
            <person name="Karlsson M."/>
            <person name="Huettel B."/>
            <person name="Barry K.W."/>
            <person name="Haridas S."/>
            <person name="Chen C."/>
            <person name="Bauer D."/>
            <person name="Andreopoulos W."/>
            <person name="Pangilinan J."/>
            <person name="LaButti K."/>
            <person name="Riley R."/>
            <person name="Lipzen A."/>
            <person name="Clum A."/>
            <person name="Drula E."/>
            <person name="Henrissat B."/>
            <person name="Kohler A."/>
            <person name="Grigoriev I.V."/>
            <person name="Martin F.M."/>
            <person name="Hacquard S."/>
        </authorList>
    </citation>
    <scope>NUCLEOTIDE SEQUENCE</scope>
    <source>
        <strain evidence="4">MPI-CAGE-AT-0147</strain>
    </source>
</reference>
<dbReference type="InterPro" id="IPR036291">
    <property type="entry name" value="NAD(P)-bd_dom_sf"/>
</dbReference>
<comment type="similarity">
    <text evidence="1">Belongs to the saccharopine dehydrogenase family.</text>
</comment>
<evidence type="ECO:0000256" key="2">
    <source>
        <dbReference type="SAM" id="Phobius"/>
    </source>
</evidence>